<dbReference type="SMART" id="SM00028">
    <property type="entry name" value="TPR"/>
    <property type="match status" value="2"/>
</dbReference>
<dbReference type="AlphaFoldDB" id="A0A6M0QRJ6"/>
<evidence type="ECO:0000313" key="3">
    <source>
        <dbReference type="EMBL" id="NEY90140.1"/>
    </source>
</evidence>
<protein>
    <submittedName>
        <fullName evidence="3">Response regulator</fullName>
    </submittedName>
</protein>
<dbReference type="InterPro" id="IPR019734">
    <property type="entry name" value="TPR_rpt"/>
</dbReference>
<keyword evidence="1" id="KW-0812">Transmembrane</keyword>
<gene>
    <name evidence="3" type="ORF">G4Z14_07485</name>
</gene>
<comment type="caution">
    <text evidence="3">The sequence shown here is derived from an EMBL/GenBank/DDBJ whole genome shotgun (WGS) entry which is preliminary data.</text>
</comment>
<accession>A0A6M0QRJ6</accession>
<dbReference type="RefSeq" id="WP_164624282.1">
    <property type="nucleotide sequence ID" value="NZ_JAAIVJ010000003.1"/>
</dbReference>
<evidence type="ECO:0000256" key="1">
    <source>
        <dbReference type="SAM" id="Phobius"/>
    </source>
</evidence>
<keyword evidence="1" id="KW-0472">Membrane</keyword>
<dbReference type="InterPro" id="IPR011990">
    <property type="entry name" value="TPR-like_helical_dom_sf"/>
</dbReference>
<dbReference type="InterPro" id="IPR005158">
    <property type="entry name" value="BTAD"/>
</dbReference>
<feature type="transmembrane region" description="Helical" evidence="1">
    <location>
        <begin position="12"/>
        <end position="33"/>
    </location>
</feature>
<organism evidence="3 4">
    <name type="scientific">Tabrizicola oligotrophica</name>
    <dbReference type="NCBI Taxonomy" id="2710650"/>
    <lineage>
        <taxon>Bacteria</taxon>
        <taxon>Pseudomonadati</taxon>
        <taxon>Pseudomonadota</taxon>
        <taxon>Alphaproteobacteria</taxon>
        <taxon>Rhodobacterales</taxon>
        <taxon>Paracoccaceae</taxon>
        <taxon>Tabrizicola</taxon>
    </lineage>
</organism>
<evidence type="ECO:0000313" key="4">
    <source>
        <dbReference type="Proteomes" id="UP000477782"/>
    </source>
</evidence>
<dbReference type="PANTHER" id="PTHR35807">
    <property type="entry name" value="TRANSCRIPTIONAL REGULATOR REDD-RELATED"/>
    <property type="match status" value="1"/>
</dbReference>
<sequence>MARKPKPDERINAALIADFAVAGFVAKALALMASPGKTWLVSDDLRLLPDMPAARRISFDQAGLDHSPMDPEEAFVRLRQELEKARGIAALVVDMGWVVGNLQGVTGLENWGGVADRLAAHFDLPVISLYNQDLTIEEQIQAALRAHRQFLAPSGLYENPYWIPASLLEGGALDEQLSFMLGRVVPDYTGLLARRQQGQMFARGATPSWLAPPRAGLGNPAKAARWHVHCLGRLKVFIGGQEVNWQLPGGAPKKTRTLFAYLLQSGDKGAHADQLGELLWPEGESEEVKRTRLHHTVAMLRKTLGEPGAVERVGETYRLSAPPGSWIDIDTFEQLCRRGLSLYKRGELNAALRVYAAADQLYGGDLFEDLPLEYVRSETDDWCMPRRIWLREMAVKLQYDFSKVCMSSGRTREALAHCQKALSIDPASEGANAEAMKIFVAQGRLDAMHRQYRQYRAALEAIGASEGLEIKSLYRELSKAG</sequence>
<proteinExistence type="predicted"/>
<keyword evidence="1" id="KW-1133">Transmembrane helix</keyword>
<dbReference type="Proteomes" id="UP000477782">
    <property type="component" value="Unassembled WGS sequence"/>
</dbReference>
<dbReference type="InterPro" id="IPR036388">
    <property type="entry name" value="WH-like_DNA-bd_sf"/>
</dbReference>
<keyword evidence="4" id="KW-1185">Reference proteome</keyword>
<name>A0A6M0QRJ6_9RHOB</name>
<dbReference type="SUPFAM" id="SSF48452">
    <property type="entry name" value="TPR-like"/>
    <property type="match status" value="1"/>
</dbReference>
<dbReference type="Pfam" id="PF03704">
    <property type="entry name" value="BTAD"/>
    <property type="match status" value="1"/>
</dbReference>
<dbReference type="Gene3D" id="1.10.10.10">
    <property type="entry name" value="Winged helix-like DNA-binding domain superfamily/Winged helix DNA-binding domain"/>
    <property type="match status" value="1"/>
</dbReference>
<dbReference type="GO" id="GO:0003677">
    <property type="term" value="F:DNA binding"/>
    <property type="evidence" value="ECO:0007669"/>
    <property type="project" value="InterPro"/>
</dbReference>
<dbReference type="SUPFAM" id="SSF46894">
    <property type="entry name" value="C-terminal effector domain of the bipartite response regulators"/>
    <property type="match status" value="1"/>
</dbReference>
<feature type="domain" description="Bacterial transcriptional activator" evidence="2">
    <location>
        <begin position="327"/>
        <end position="478"/>
    </location>
</feature>
<reference evidence="3 4" key="1">
    <citation type="submission" date="2020-02" db="EMBL/GenBank/DDBJ databases">
        <authorList>
            <person name="Chen W.-M."/>
        </authorList>
    </citation>
    <scope>NUCLEOTIDE SEQUENCE [LARGE SCALE GENOMIC DNA]</scope>
    <source>
        <strain evidence="3 4">KMS-5</strain>
    </source>
</reference>
<dbReference type="EMBL" id="JAAIVJ010000003">
    <property type="protein sequence ID" value="NEY90140.1"/>
    <property type="molecule type" value="Genomic_DNA"/>
</dbReference>
<dbReference type="SMART" id="SM01043">
    <property type="entry name" value="BTAD"/>
    <property type="match status" value="1"/>
</dbReference>
<dbReference type="InterPro" id="IPR051677">
    <property type="entry name" value="AfsR-DnrI-RedD_regulator"/>
</dbReference>
<dbReference type="GO" id="GO:0006355">
    <property type="term" value="P:regulation of DNA-templated transcription"/>
    <property type="evidence" value="ECO:0007669"/>
    <property type="project" value="InterPro"/>
</dbReference>
<dbReference type="InterPro" id="IPR016032">
    <property type="entry name" value="Sig_transdc_resp-reg_C-effctor"/>
</dbReference>
<dbReference type="Gene3D" id="1.25.40.10">
    <property type="entry name" value="Tetratricopeptide repeat domain"/>
    <property type="match status" value="1"/>
</dbReference>
<evidence type="ECO:0000259" key="2">
    <source>
        <dbReference type="SMART" id="SM01043"/>
    </source>
</evidence>